<accession>A0A345Y234</accession>
<dbReference type="InterPro" id="IPR021301">
    <property type="entry name" value="DUF2779"/>
</dbReference>
<proteinExistence type="predicted"/>
<dbReference type="AlphaFoldDB" id="A0A345Y234"/>
<name>A0A345Y234_9NEIS</name>
<dbReference type="EMBL" id="CP031337">
    <property type="protein sequence ID" value="AXK37986.1"/>
    <property type="molecule type" value="Genomic_DNA"/>
</dbReference>
<organism evidence="2 3">
    <name type="scientific">Crenobacter cavernae</name>
    <dbReference type="NCBI Taxonomy" id="2290923"/>
    <lineage>
        <taxon>Bacteria</taxon>
        <taxon>Pseudomonadati</taxon>
        <taxon>Pseudomonadota</taxon>
        <taxon>Betaproteobacteria</taxon>
        <taxon>Neisseriales</taxon>
        <taxon>Neisseriaceae</taxon>
        <taxon>Crenobacter</taxon>
    </lineage>
</organism>
<dbReference type="Pfam" id="PF11074">
    <property type="entry name" value="DUF2779"/>
    <property type="match status" value="1"/>
</dbReference>
<protein>
    <submittedName>
        <fullName evidence="2">DUF2779 domain-containing protein</fullName>
    </submittedName>
</protein>
<evidence type="ECO:0000313" key="2">
    <source>
        <dbReference type="EMBL" id="AXK37986.1"/>
    </source>
</evidence>
<reference evidence="2 3" key="1">
    <citation type="submission" date="2018-07" db="EMBL/GenBank/DDBJ databases">
        <title>Crenobacter cavernae sp. nov., isolated from a karst cave.</title>
        <authorList>
            <person name="Zhu H."/>
        </authorList>
    </citation>
    <scope>NUCLEOTIDE SEQUENCE [LARGE SCALE GENOMIC DNA]</scope>
    <source>
        <strain evidence="2 3">K1W11S-77</strain>
    </source>
</reference>
<evidence type="ECO:0000313" key="3">
    <source>
        <dbReference type="Proteomes" id="UP000254537"/>
    </source>
</evidence>
<feature type="domain" description="DUF2779" evidence="1">
    <location>
        <begin position="104"/>
        <end position="229"/>
    </location>
</feature>
<dbReference type="Proteomes" id="UP000254537">
    <property type="component" value="Chromosome"/>
</dbReference>
<gene>
    <name evidence="2" type="ORF">DWG20_00265</name>
</gene>
<sequence length="310" mass="35076">MPDVKTGKQCTSPYNCPYKALCEPLDPPRPEHPIELLPDAAGKKLANKLHLTKGYTSILDPTSDELQGAQADLYFRIQQAHRTGQQIVVPGADEVLAGYGYPRYYFDFEGIDLPVPLWTGVRPYEQIPFQWSCHIERAPGVFDHGEFLDLSGNDPSLACIQQMQKVINQYDNGPIFVYFATYERGRLQELKQRHPQYADLLQPYIDRLVDLLPIVKQHFYHPSMQGSFSIKKVLPVIAPDLDYGSLDEVHDGTGAQVAYLKAALEPHVPAQQKAETESNLRHYCRQDTWAMVEVAYFLAGVGRPVRPYGM</sequence>
<dbReference type="KEGG" id="ccah:DWG20_00265"/>
<evidence type="ECO:0000259" key="1">
    <source>
        <dbReference type="Pfam" id="PF11074"/>
    </source>
</evidence>